<proteinExistence type="predicted"/>
<feature type="transmembrane region" description="Helical" evidence="6">
    <location>
        <begin position="12"/>
        <end position="33"/>
    </location>
</feature>
<feature type="transmembrane region" description="Helical" evidence="6">
    <location>
        <begin position="144"/>
        <end position="163"/>
    </location>
</feature>
<dbReference type="PROSITE" id="PS50850">
    <property type="entry name" value="MFS"/>
    <property type="match status" value="1"/>
</dbReference>
<dbReference type="SUPFAM" id="SSF103473">
    <property type="entry name" value="MFS general substrate transporter"/>
    <property type="match status" value="1"/>
</dbReference>
<feature type="transmembrane region" description="Helical" evidence="6">
    <location>
        <begin position="364"/>
        <end position="385"/>
    </location>
</feature>
<evidence type="ECO:0000313" key="9">
    <source>
        <dbReference type="Proteomes" id="UP000190797"/>
    </source>
</evidence>
<feature type="transmembrane region" description="Helical" evidence="6">
    <location>
        <begin position="45"/>
        <end position="67"/>
    </location>
</feature>
<keyword evidence="4 6" id="KW-0472">Membrane</keyword>
<evidence type="ECO:0000259" key="7">
    <source>
        <dbReference type="PROSITE" id="PS50850"/>
    </source>
</evidence>
<dbReference type="EMBL" id="CP017717">
    <property type="protein sequence ID" value="AQZ61440.1"/>
    <property type="molecule type" value="Genomic_DNA"/>
</dbReference>
<evidence type="ECO:0000256" key="3">
    <source>
        <dbReference type="ARBA" id="ARBA00022989"/>
    </source>
</evidence>
<evidence type="ECO:0000256" key="4">
    <source>
        <dbReference type="ARBA" id="ARBA00023136"/>
    </source>
</evidence>
<sequence length="451" mass="44860">MAGEEAGQDRRRWMVLVAGMLAMIAGCAFQFGLPYLIPALREEGLSLGAAGLLAAAPTAGLLVSLIAWGAAADRWGERWVLAGGLAGAGAVLAVATQVRGVAALGICFLLAGAAGGSVHASSGRLILGWFAAHERGLAMGLRQTAQPIGVAVAALVLPATAAAGRGSALAFMAAFCLAGAVLVAVAVRDPARAAASAQESGGSPYRTPVLWRIHGASALLIVPQFTVATFALVFLVDERGWDATQAGHILALAQVGGAVARLASGWWSDRVGGRLRPMRIVSGAIAVVAGVLAAGAAGGSAIAVGAVVAASIVSVSPNGLAFTAVAEHAGRQWAGRALGIQNTAQNAVAAATPPLMAAVIGSGGYAAAFALAAAFPLAAMAVIPVRAEQRRSAGRGDAPEQRRPAGPTGDAPEQRSSANRGDASGQRSPAGPAGAVEQRRPSGPAEPVQAR</sequence>
<feature type="transmembrane region" description="Helical" evidence="6">
    <location>
        <begin position="79"/>
        <end position="96"/>
    </location>
</feature>
<dbReference type="InterPro" id="IPR052952">
    <property type="entry name" value="MFS-Transporter"/>
</dbReference>
<dbReference type="GO" id="GO:0022857">
    <property type="term" value="F:transmembrane transporter activity"/>
    <property type="evidence" value="ECO:0007669"/>
    <property type="project" value="InterPro"/>
</dbReference>
<dbReference type="RefSeq" id="WP_186404968.1">
    <property type="nucleotide sequence ID" value="NZ_CP017717.1"/>
</dbReference>
<feature type="transmembrane region" description="Helical" evidence="6">
    <location>
        <begin position="169"/>
        <end position="188"/>
    </location>
</feature>
<dbReference type="STRING" id="1909395.BKM31_08105"/>
<gene>
    <name evidence="8" type="ORF">BKM31_08105</name>
</gene>
<feature type="transmembrane region" description="Helical" evidence="6">
    <location>
        <begin position="248"/>
        <end position="268"/>
    </location>
</feature>
<evidence type="ECO:0000256" key="6">
    <source>
        <dbReference type="SAM" id="Phobius"/>
    </source>
</evidence>
<dbReference type="Pfam" id="PF07690">
    <property type="entry name" value="MFS_1"/>
    <property type="match status" value="1"/>
</dbReference>
<feature type="transmembrane region" description="Helical" evidence="6">
    <location>
        <begin position="280"/>
        <end position="313"/>
    </location>
</feature>
<dbReference type="InterPro" id="IPR011701">
    <property type="entry name" value="MFS"/>
</dbReference>
<dbReference type="AlphaFoldDB" id="A0A1U9ZU02"/>
<feature type="transmembrane region" description="Helical" evidence="6">
    <location>
        <begin position="102"/>
        <end position="132"/>
    </location>
</feature>
<dbReference type="InterPro" id="IPR036259">
    <property type="entry name" value="MFS_trans_sf"/>
</dbReference>
<keyword evidence="3 6" id="KW-1133">Transmembrane helix</keyword>
<dbReference type="KEGG" id="noa:BKM31_08105"/>
<dbReference type="Gene3D" id="1.20.1250.20">
    <property type="entry name" value="MFS general substrate transporter like domains"/>
    <property type="match status" value="2"/>
</dbReference>
<feature type="domain" description="Major facilitator superfamily (MFS) profile" evidence="7">
    <location>
        <begin position="14"/>
        <end position="391"/>
    </location>
</feature>
<feature type="transmembrane region" description="Helical" evidence="6">
    <location>
        <begin position="209"/>
        <end position="236"/>
    </location>
</feature>
<protein>
    <submittedName>
        <fullName evidence="8">MFS transporter</fullName>
    </submittedName>
</protein>
<evidence type="ECO:0000313" key="8">
    <source>
        <dbReference type="EMBL" id="AQZ61440.1"/>
    </source>
</evidence>
<name>A0A1U9ZU02_9ACTN</name>
<dbReference type="PANTHER" id="PTHR23527">
    <property type="entry name" value="BLL3282 PROTEIN"/>
    <property type="match status" value="1"/>
</dbReference>
<evidence type="ECO:0000256" key="5">
    <source>
        <dbReference type="SAM" id="MobiDB-lite"/>
    </source>
</evidence>
<reference evidence="9" key="1">
    <citation type="journal article" date="2017" name="Med. Chem. Commun.">
        <title>Nonomuraea sp. ATCC 55076 harbours the largest actinomycete chromosome to date and the kistamicin biosynthetic gene cluster.</title>
        <authorList>
            <person name="Nazari B."/>
            <person name="Forneris C.C."/>
            <person name="Gibson M.I."/>
            <person name="Moon K."/>
            <person name="Schramma K.R."/>
            <person name="Seyedsayamdost M.R."/>
        </authorList>
    </citation>
    <scope>NUCLEOTIDE SEQUENCE [LARGE SCALE GENOMIC DNA]</scope>
    <source>
        <strain evidence="9">ATCC 55076</strain>
    </source>
</reference>
<comment type="subcellular location">
    <subcellularLocation>
        <location evidence="1">Cell membrane</location>
        <topology evidence="1">Multi-pass membrane protein</topology>
    </subcellularLocation>
</comment>
<dbReference type="Proteomes" id="UP000190797">
    <property type="component" value="Chromosome"/>
</dbReference>
<evidence type="ECO:0000256" key="2">
    <source>
        <dbReference type="ARBA" id="ARBA00022692"/>
    </source>
</evidence>
<keyword evidence="9" id="KW-1185">Reference proteome</keyword>
<feature type="region of interest" description="Disordered" evidence="5">
    <location>
        <begin position="391"/>
        <end position="451"/>
    </location>
</feature>
<dbReference type="InterPro" id="IPR020846">
    <property type="entry name" value="MFS_dom"/>
</dbReference>
<keyword evidence="2 6" id="KW-0812">Transmembrane</keyword>
<dbReference type="GO" id="GO:0005886">
    <property type="term" value="C:plasma membrane"/>
    <property type="evidence" value="ECO:0007669"/>
    <property type="project" value="UniProtKB-SubCell"/>
</dbReference>
<organism evidence="8 9">
    <name type="scientific">[Actinomadura] parvosata subsp. kistnae</name>
    <dbReference type="NCBI Taxonomy" id="1909395"/>
    <lineage>
        <taxon>Bacteria</taxon>
        <taxon>Bacillati</taxon>
        <taxon>Actinomycetota</taxon>
        <taxon>Actinomycetes</taxon>
        <taxon>Streptosporangiales</taxon>
        <taxon>Streptosporangiaceae</taxon>
        <taxon>Nonomuraea</taxon>
    </lineage>
</organism>
<dbReference type="PANTHER" id="PTHR23527:SF1">
    <property type="entry name" value="BLL3282 PROTEIN"/>
    <property type="match status" value="1"/>
</dbReference>
<accession>A0A1U9ZU02</accession>
<evidence type="ECO:0000256" key="1">
    <source>
        <dbReference type="ARBA" id="ARBA00004651"/>
    </source>
</evidence>